<dbReference type="EMBL" id="JABCRI010000012">
    <property type="protein sequence ID" value="KAF8396628.1"/>
    <property type="molecule type" value="Genomic_DNA"/>
</dbReference>
<feature type="domain" description="Pre-mRNA-splicing factor Syf1/CRNKL1-like C-terminal HAT-repeats" evidence="2">
    <location>
        <begin position="69"/>
        <end position="108"/>
    </location>
</feature>
<dbReference type="AlphaFoldDB" id="A0A835DAN4"/>
<comment type="caution">
    <text evidence="3">The sequence shown here is derived from an EMBL/GenBank/DDBJ whole genome shotgun (WGS) entry which is preliminary data.</text>
</comment>
<reference evidence="3 4" key="1">
    <citation type="submission" date="2020-04" db="EMBL/GenBank/DDBJ databases">
        <title>Plant Genome Project.</title>
        <authorList>
            <person name="Zhang R.-G."/>
        </authorList>
    </citation>
    <scope>NUCLEOTIDE SEQUENCE [LARGE SCALE GENOMIC DNA]</scope>
    <source>
        <strain evidence="3">YNK0</strain>
        <tissue evidence="3">Leaf</tissue>
    </source>
</reference>
<dbReference type="Pfam" id="PF23231">
    <property type="entry name" value="HAT_Syf1_CNRKL1_C"/>
    <property type="match status" value="1"/>
</dbReference>
<dbReference type="OrthoDB" id="1676350at2759"/>
<keyword evidence="4" id="KW-1185">Reference proteome</keyword>
<keyword evidence="1" id="KW-0677">Repeat</keyword>
<gene>
    <name evidence="3" type="ORF">HHK36_018252</name>
</gene>
<evidence type="ECO:0000259" key="2">
    <source>
        <dbReference type="Pfam" id="PF23231"/>
    </source>
</evidence>
<accession>A0A835DAN4</accession>
<dbReference type="Proteomes" id="UP000655225">
    <property type="component" value="Unassembled WGS sequence"/>
</dbReference>
<proteinExistence type="predicted"/>
<dbReference type="InterPro" id="IPR055430">
    <property type="entry name" value="HAT_Syf1_CNRKL1_C"/>
</dbReference>
<evidence type="ECO:0000313" key="3">
    <source>
        <dbReference type="EMBL" id="KAF8396628.1"/>
    </source>
</evidence>
<name>A0A835DAN4_TETSI</name>
<organism evidence="3 4">
    <name type="scientific">Tetracentron sinense</name>
    <name type="common">Spur-leaf</name>
    <dbReference type="NCBI Taxonomy" id="13715"/>
    <lineage>
        <taxon>Eukaryota</taxon>
        <taxon>Viridiplantae</taxon>
        <taxon>Streptophyta</taxon>
        <taxon>Embryophyta</taxon>
        <taxon>Tracheophyta</taxon>
        <taxon>Spermatophyta</taxon>
        <taxon>Magnoliopsida</taxon>
        <taxon>Trochodendrales</taxon>
        <taxon>Trochodendraceae</taxon>
        <taxon>Tetracentron</taxon>
    </lineage>
</organism>
<protein>
    <recommendedName>
        <fullName evidence="2">Pre-mRNA-splicing factor Syf1/CRNKL1-like C-terminal HAT-repeats domain-containing protein</fullName>
    </recommendedName>
</protein>
<evidence type="ECO:0000313" key="4">
    <source>
        <dbReference type="Proteomes" id="UP000655225"/>
    </source>
</evidence>
<evidence type="ECO:0000256" key="1">
    <source>
        <dbReference type="ARBA" id="ARBA00022737"/>
    </source>
</evidence>
<sequence>MTPADSRIPSECLGCPAGVISPSQRTWRDGGESRHGLIGGMAAAAVVVATTVGVGVEAVVVESISMHFEASHKSGLPDKDVKTMCLKYAELEKSLGEIDRARAIYVFSPSLQIHDLIPISGTNGMNLRYGCGHPIMFIRMPNEGRKVNANHDNIELPNDVESDDDERVEIAQKNIPTAVFGDLVQKVEETDNEQTRK</sequence>